<dbReference type="Pfam" id="PF14542">
    <property type="entry name" value="Acetyltransf_CG"/>
    <property type="match status" value="1"/>
</dbReference>
<organism evidence="2 3">
    <name type="scientific">Flavobacterium arcticum</name>
    <dbReference type="NCBI Taxonomy" id="1784713"/>
    <lineage>
        <taxon>Bacteria</taxon>
        <taxon>Pseudomonadati</taxon>
        <taxon>Bacteroidota</taxon>
        <taxon>Flavobacteriia</taxon>
        <taxon>Flavobacteriales</taxon>
        <taxon>Flavobacteriaceae</taxon>
        <taxon>Flavobacterium</taxon>
    </lineage>
</organism>
<dbReference type="EMBL" id="CP031188">
    <property type="protein sequence ID" value="AXG73399.1"/>
    <property type="molecule type" value="Genomic_DNA"/>
</dbReference>
<feature type="domain" description="N-acetyltransferase" evidence="1">
    <location>
        <begin position="10"/>
        <end position="95"/>
    </location>
</feature>
<sequence>MSNKSEAIFSINEAQNQFELEIGEHTVFLEYYMEGDKMLMTHTEAPQELRGTGAASNLVNQALQYAKNNSLVVVPLCSYVADYINKHPEWNTILSEGYQM</sequence>
<dbReference type="SUPFAM" id="SSF55729">
    <property type="entry name" value="Acyl-CoA N-acyltransferases (Nat)"/>
    <property type="match status" value="1"/>
</dbReference>
<dbReference type="RefSeq" id="WP_114677160.1">
    <property type="nucleotide sequence ID" value="NZ_CP031188.1"/>
</dbReference>
<reference evidence="2 3" key="1">
    <citation type="submission" date="2018-07" db="EMBL/GenBank/DDBJ databases">
        <title>Complete genome sequence of Flavobacterium arcticum type strain SM1502T.</title>
        <authorList>
            <person name="Li Y."/>
            <person name="Li D.-D."/>
        </authorList>
    </citation>
    <scope>NUCLEOTIDE SEQUENCE [LARGE SCALE GENOMIC DNA]</scope>
    <source>
        <strain evidence="2 3">SM1502</strain>
    </source>
</reference>
<dbReference type="Proteomes" id="UP000253951">
    <property type="component" value="Chromosome"/>
</dbReference>
<dbReference type="InterPro" id="IPR045057">
    <property type="entry name" value="Gcn5-rel_NAT"/>
</dbReference>
<dbReference type="InterPro" id="IPR031165">
    <property type="entry name" value="GNAT_YJDJ"/>
</dbReference>
<accession>A0A345H9Y9</accession>
<dbReference type="KEGG" id="fat:DVK85_03785"/>
<dbReference type="PROSITE" id="PS51729">
    <property type="entry name" value="GNAT_YJDJ"/>
    <property type="match status" value="1"/>
</dbReference>
<evidence type="ECO:0000259" key="1">
    <source>
        <dbReference type="PROSITE" id="PS51729"/>
    </source>
</evidence>
<dbReference type="InterPro" id="IPR016181">
    <property type="entry name" value="Acyl_CoA_acyltransferase"/>
</dbReference>
<dbReference type="GO" id="GO:0016740">
    <property type="term" value="F:transferase activity"/>
    <property type="evidence" value="ECO:0007669"/>
    <property type="project" value="UniProtKB-KW"/>
</dbReference>
<evidence type="ECO:0000313" key="3">
    <source>
        <dbReference type="Proteomes" id="UP000253951"/>
    </source>
</evidence>
<dbReference type="Gene3D" id="3.40.630.30">
    <property type="match status" value="1"/>
</dbReference>
<dbReference type="PANTHER" id="PTHR31435">
    <property type="entry name" value="PROTEIN NATD1"/>
    <property type="match status" value="1"/>
</dbReference>
<proteinExistence type="predicted"/>
<name>A0A345H9Y9_9FLAO</name>
<gene>
    <name evidence="2" type="ORF">DVK85_03785</name>
</gene>
<protein>
    <submittedName>
        <fullName evidence="2">N-acetyltransferase</fullName>
    </submittedName>
</protein>
<keyword evidence="3" id="KW-1185">Reference proteome</keyword>
<evidence type="ECO:0000313" key="2">
    <source>
        <dbReference type="EMBL" id="AXG73399.1"/>
    </source>
</evidence>
<dbReference type="PANTHER" id="PTHR31435:SF9">
    <property type="entry name" value="PROTEIN NATD1"/>
    <property type="match status" value="1"/>
</dbReference>
<keyword evidence="2" id="KW-0808">Transferase</keyword>
<dbReference type="AlphaFoldDB" id="A0A345H9Y9"/>
<dbReference type="OrthoDB" id="1120671at2"/>